<feature type="compositionally biased region" description="Low complexity" evidence="2">
    <location>
        <begin position="881"/>
        <end position="892"/>
    </location>
</feature>
<feature type="compositionally biased region" description="Polar residues" evidence="2">
    <location>
        <begin position="91"/>
        <end position="113"/>
    </location>
</feature>
<feature type="coiled-coil region" evidence="1">
    <location>
        <begin position="1008"/>
        <end position="1144"/>
    </location>
</feature>
<keyword evidence="1" id="KW-0175">Coiled coil</keyword>
<feature type="region of interest" description="Disordered" evidence="2">
    <location>
        <begin position="1391"/>
        <end position="1494"/>
    </location>
</feature>
<dbReference type="GeneID" id="101848527"/>
<feature type="compositionally biased region" description="Polar residues" evidence="2">
    <location>
        <begin position="608"/>
        <end position="625"/>
    </location>
</feature>
<evidence type="ECO:0000313" key="3">
    <source>
        <dbReference type="Proteomes" id="UP000694888"/>
    </source>
</evidence>
<reference evidence="4" key="1">
    <citation type="submission" date="2025-08" db="UniProtKB">
        <authorList>
            <consortium name="RefSeq"/>
        </authorList>
    </citation>
    <scope>IDENTIFICATION</scope>
</reference>
<feature type="compositionally biased region" description="Polar residues" evidence="2">
    <location>
        <begin position="195"/>
        <end position="211"/>
    </location>
</feature>
<feature type="compositionally biased region" description="Polar residues" evidence="2">
    <location>
        <begin position="1178"/>
        <end position="1187"/>
    </location>
</feature>
<dbReference type="RefSeq" id="XP_005099886.2">
    <property type="nucleotide sequence ID" value="XM_005099829.3"/>
</dbReference>
<feature type="compositionally biased region" description="Low complexity" evidence="2">
    <location>
        <begin position="1400"/>
        <end position="1411"/>
    </location>
</feature>
<feature type="compositionally biased region" description="Low complexity" evidence="2">
    <location>
        <begin position="855"/>
        <end position="866"/>
    </location>
</feature>
<feature type="region of interest" description="Disordered" evidence="2">
    <location>
        <begin position="1531"/>
        <end position="1569"/>
    </location>
</feature>
<feature type="compositionally biased region" description="Polar residues" evidence="2">
    <location>
        <begin position="276"/>
        <end position="303"/>
    </location>
</feature>
<evidence type="ECO:0000313" key="4">
    <source>
        <dbReference type="RefSeq" id="XP_005099886.2"/>
    </source>
</evidence>
<feature type="compositionally biased region" description="Basic and acidic residues" evidence="2">
    <location>
        <begin position="1160"/>
        <end position="1177"/>
    </location>
</feature>
<dbReference type="Gene3D" id="1.10.287.1490">
    <property type="match status" value="1"/>
</dbReference>
<feature type="region of interest" description="Disordered" evidence="2">
    <location>
        <begin position="662"/>
        <end position="700"/>
    </location>
</feature>
<feature type="compositionally biased region" description="Low complexity" evidence="2">
    <location>
        <begin position="68"/>
        <end position="81"/>
    </location>
</feature>
<feature type="region of interest" description="Disordered" evidence="2">
    <location>
        <begin position="339"/>
        <end position="358"/>
    </location>
</feature>
<feature type="compositionally biased region" description="Low complexity" evidence="2">
    <location>
        <begin position="421"/>
        <end position="439"/>
    </location>
</feature>
<feature type="compositionally biased region" description="Polar residues" evidence="2">
    <location>
        <begin position="677"/>
        <end position="695"/>
    </location>
</feature>
<feature type="compositionally biased region" description="Polar residues" evidence="2">
    <location>
        <begin position="898"/>
        <end position="910"/>
    </location>
</feature>
<proteinExistence type="predicted"/>
<gene>
    <name evidence="4" type="primary">LOC101848527</name>
</gene>
<dbReference type="Proteomes" id="UP000694888">
    <property type="component" value="Unplaced"/>
</dbReference>
<feature type="compositionally biased region" description="Polar residues" evidence="2">
    <location>
        <begin position="219"/>
        <end position="232"/>
    </location>
</feature>
<feature type="compositionally biased region" description="Basic and acidic residues" evidence="2">
    <location>
        <begin position="304"/>
        <end position="329"/>
    </location>
</feature>
<evidence type="ECO:0000256" key="1">
    <source>
        <dbReference type="SAM" id="Coils"/>
    </source>
</evidence>
<feature type="region of interest" description="Disordered" evidence="2">
    <location>
        <begin position="1312"/>
        <end position="1370"/>
    </location>
</feature>
<name>A0ABM0JRJ7_APLCA</name>
<keyword evidence="3" id="KW-1185">Reference proteome</keyword>
<protein>
    <submittedName>
        <fullName evidence="4">Serine/arginine repetitive matrix protein 2</fullName>
    </submittedName>
</protein>
<feature type="region of interest" description="Disordered" evidence="2">
    <location>
        <begin position="715"/>
        <end position="761"/>
    </location>
</feature>
<feature type="compositionally biased region" description="Low complexity" evidence="2">
    <location>
        <begin position="1326"/>
        <end position="1340"/>
    </location>
</feature>
<feature type="region of interest" description="Disordered" evidence="2">
    <location>
        <begin position="492"/>
        <end position="643"/>
    </location>
</feature>
<organism evidence="3 4">
    <name type="scientific">Aplysia californica</name>
    <name type="common">California sea hare</name>
    <dbReference type="NCBI Taxonomy" id="6500"/>
    <lineage>
        <taxon>Eukaryota</taxon>
        <taxon>Metazoa</taxon>
        <taxon>Spiralia</taxon>
        <taxon>Lophotrochozoa</taxon>
        <taxon>Mollusca</taxon>
        <taxon>Gastropoda</taxon>
        <taxon>Heterobranchia</taxon>
        <taxon>Euthyneura</taxon>
        <taxon>Tectipleura</taxon>
        <taxon>Aplysiida</taxon>
        <taxon>Aplysioidea</taxon>
        <taxon>Aplysiidae</taxon>
        <taxon>Aplysia</taxon>
    </lineage>
</organism>
<feature type="compositionally biased region" description="Polar residues" evidence="2">
    <location>
        <begin position="556"/>
        <end position="584"/>
    </location>
</feature>
<evidence type="ECO:0000256" key="2">
    <source>
        <dbReference type="SAM" id="MobiDB-lite"/>
    </source>
</evidence>
<sequence length="1585" mass="175539">MIYLSLLKRRISNSERHSRREMLSTEGKAAAMAKIHFFEKRARSLSNDSQRSKSADSASGVGDKRRQSSPSYGGRSSSANSDAKQARNRSRSLYEQVTGDGNETSDWSSTGSLFSGREKSSPKLSDSPMHGSQGDELLTQTISERVQEHLPEFSSDNDRDAEKEMESQMISEKETDTLSDFSSGSLVRDKPPPHDQTSLVQIPQQKPLSQHRNQEHVLQIQSPSRNGASSVGDSAASINVSSESSNRENQSFGNGSRGRDSPKGSNGVPDGYRGHSSPTHSSRSVEQSGVTNGAGRSSPSGDHSLQRTSDENRSIHAPREESLRIRIKRPKDYIRQWEDTMDRLSGTPPASDVSPRTPLISKYARSKSFESGGSPVTLRASQAREYSSALRSRSNELAPKITVTSDAHGRRARAQEVLNKSTRSSTSVTSTSVGSTLVSPASTVSSENQSLQSILERLPEHMRQQAKNASKFLMHSSGPEVIALIDAIKDARESTGTRRPRNGVASEEEGEGTTLKRVHQSEASPSTARVRFQPAGTTRSQEMRGLASESVRPSALRSSTTSPVPSRVGSLTSPQRRAISSSGVSGNGDGERGSDRMLSISPRDRSRSLSPTALGSDSRSSTLNPKSPRGTALSDGESTSPSRAMREELLLKNLGLNTRVVEDERPSSRLKALSASPRLNDTDSPGRMYTSSPRKPQTAYPEVTRLELGLDSDRSYVSHTEDGSESPPPVRRGGAGRVPRREAWEQQRKRKEEATLAATFTSSKSDSVAQSKFIEVLCKEIEVLKQKVEMMEEEEFKRSRSRSGASPRVSGKFRLNDSIRNENNEMILAPRVALSVSPRADRSISCPLLQTSSRSALLRSPRAASSVTRADSTSVKRPMASYSSATHSRSSSIPGSAGNITHTRAESPQRQGGIRLGYTSPARSVTPEIWGNDLTTASGLDPEKQENWKLLISSRNLSEAEVIELKQALACAVVEHDILTAKLNNARHEIHDKLRHTNEVLDDCRHHLAKSQAENMELRTKLEQERQRSEGFENRIKEMESNMSEIRADNQTLEDELSQTSSMLDKSVHETKPGVDALKAENTTLISRLAHVENENDSLVEQVQNLKRTQAKTMNTVDELRDCLHKVRRERQELFDELSVIQQREQSSRVRDILNSYQEKGARDEREHERNIRERQSRSLSTSYSVRDSSVFSDLDDTAVRSTHPVHDTSFSSYSPRQVTPRRSSSQQRYLAYDDLSPSSYREIYPHRKSYQPRSRSVSPRARKMYSPTCYLSTSNLDDSVVDQTLQEIEQDMARDRQAFLRNNTPLARRRLKLSSYPSDEDLQIGSRSRSSYGQGRGSSHQASPDRGGSGCESDVAHRSRSLSYGKDLVGKSTHSARESDYLLPHSFASSDDAWRKRSSSSSPSRFSPRPGILKSREPLRSRSPSSSRLGVGDYAGDRTSILSTLGSVTPERSRSPVYFPRESHSPPTRLSPDHTKEKASTPVARRPMHQKSGAGAIARNLQKEFDKEDKILNALSKSTVFQNKSWFEMQSDSDGDDTGINSSMSSRSSIERTGTARKKTPLLTEQQRRYADELIEKYTGNTPL</sequence>
<feature type="compositionally biased region" description="Polar residues" evidence="2">
    <location>
        <begin position="1209"/>
        <end position="1229"/>
    </location>
</feature>
<feature type="region of interest" description="Disordered" evidence="2">
    <location>
        <begin position="1156"/>
        <end position="1187"/>
    </location>
</feature>
<feature type="region of interest" description="Disordered" evidence="2">
    <location>
        <begin position="855"/>
        <end position="915"/>
    </location>
</feature>
<accession>A0ABM0JRJ7</accession>
<feature type="compositionally biased region" description="Basic and acidic residues" evidence="2">
    <location>
        <begin position="145"/>
        <end position="176"/>
    </location>
</feature>
<feature type="region of interest" description="Disordered" evidence="2">
    <location>
        <begin position="42"/>
        <end position="329"/>
    </location>
</feature>
<feature type="region of interest" description="Disordered" evidence="2">
    <location>
        <begin position="1203"/>
        <end position="1229"/>
    </location>
</feature>
<feature type="region of interest" description="Disordered" evidence="2">
    <location>
        <begin position="406"/>
        <end position="441"/>
    </location>
</feature>
<feature type="compositionally biased region" description="Low complexity" evidence="2">
    <location>
        <begin position="234"/>
        <end position="251"/>
    </location>
</feature>
<feature type="compositionally biased region" description="Basic and acidic residues" evidence="2">
    <location>
        <begin position="739"/>
        <end position="754"/>
    </location>
</feature>